<dbReference type="InterPro" id="IPR019533">
    <property type="entry name" value="Peptidase_S26"/>
</dbReference>
<keyword evidence="8" id="KW-1133">Transmembrane helix</keyword>
<dbReference type="RefSeq" id="WP_264326875.1">
    <property type="nucleotide sequence ID" value="NZ_JADEXQ010000086.1"/>
</dbReference>
<dbReference type="GO" id="GO:0005886">
    <property type="term" value="C:plasma membrane"/>
    <property type="evidence" value="ECO:0007669"/>
    <property type="project" value="UniProtKB-SubCell"/>
</dbReference>
<protein>
    <recommendedName>
        <fullName evidence="4 8">Signal peptidase I</fullName>
        <ecNumber evidence="4 8">3.4.21.89</ecNumber>
    </recommendedName>
</protein>
<evidence type="ECO:0000256" key="6">
    <source>
        <dbReference type="ARBA" id="ARBA00022801"/>
    </source>
</evidence>
<proteinExistence type="inferred from homology"/>
<dbReference type="EC" id="3.4.21.89" evidence="4 8"/>
<evidence type="ECO:0000256" key="5">
    <source>
        <dbReference type="ARBA" id="ARBA00022670"/>
    </source>
</evidence>
<evidence type="ECO:0000256" key="3">
    <source>
        <dbReference type="ARBA" id="ARBA00009370"/>
    </source>
</evidence>
<evidence type="ECO:0000313" key="12">
    <source>
        <dbReference type="EMBL" id="MBE9032049.1"/>
    </source>
</evidence>
<feature type="region of interest" description="Disordered" evidence="10">
    <location>
        <begin position="1"/>
        <end position="25"/>
    </location>
</feature>
<name>A0A928VU11_9CYAN</name>
<dbReference type="PRINTS" id="PR00727">
    <property type="entry name" value="LEADERPTASE"/>
</dbReference>
<dbReference type="Proteomes" id="UP000625316">
    <property type="component" value="Unassembled WGS sequence"/>
</dbReference>
<dbReference type="InterPro" id="IPR019756">
    <property type="entry name" value="Pept_S26A_signal_pept_1_Ser-AS"/>
</dbReference>
<keyword evidence="5 8" id="KW-0645">Protease</keyword>
<reference evidence="12" key="1">
    <citation type="submission" date="2020-10" db="EMBL/GenBank/DDBJ databases">
        <authorList>
            <person name="Castelo-Branco R."/>
            <person name="Eusebio N."/>
            <person name="Adriana R."/>
            <person name="Vieira A."/>
            <person name="Brugerolle De Fraissinette N."/>
            <person name="Rezende De Castro R."/>
            <person name="Schneider M.P."/>
            <person name="Vasconcelos V."/>
            <person name="Leao P.N."/>
        </authorList>
    </citation>
    <scope>NUCLEOTIDE SEQUENCE</scope>
    <source>
        <strain evidence="12">LEGE 11480</strain>
    </source>
</reference>
<dbReference type="NCBIfam" id="TIGR02227">
    <property type="entry name" value="sigpep_I_bact"/>
    <property type="match status" value="1"/>
</dbReference>
<feature type="compositionally biased region" description="Polar residues" evidence="10">
    <location>
        <begin position="1"/>
        <end position="17"/>
    </location>
</feature>
<dbReference type="GO" id="GO:0009003">
    <property type="term" value="F:signal peptidase activity"/>
    <property type="evidence" value="ECO:0007669"/>
    <property type="project" value="UniProtKB-EC"/>
</dbReference>
<dbReference type="InterPro" id="IPR036286">
    <property type="entry name" value="LexA/Signal_pep-like_sf"/>
</dbReference>
<comment type="subcellular location">
    <subcellularLocation>
        <location evidence="2">Cell membrane</location>
        <topology evidence="2">Single-pass type II membrane protein</topology>
    </subcellularLocation>
    <subcellularLocation>
        <location evidence="9">Membrane</location>
        <topology evidence="9">Single-pass type II membrane protein</topology>
    </subcellularLocation>
</comment>
<dbReference type="PROSITE" id="PS00501">
    <property type="entry name" value="SPASE_I_1"/>
    <property type="match status" value="1"/>
</dbReference>
<comment type="similarity">
    <text evidence="3 9">Belongs to the peptidase S26 family.</text>
</comment>
<dbReference type="GO" id="GO:0004252">
    <property type="term" value="F:serine-type endopeptidase activity"/>
    <property type="evidence" value="ECO:0007669"/>
    <property type="project" value="InterPro"/>
</dbReference>
<feature type="domain" description="Peptidase S26" evidence="11">
    <location>
        <begin position="35"/>
        <end position="192"/>
    </location>
</feature>
<sequence>MASEQPQTDQQSENPATQPAKPAPAEKSALKAAWENVQIAVIALVLALFIRGFIAEPRYIPSSSMVPTLRIGDRLVVDKISYRQHAPQFGDIVVFQPPDLLLQQGYQANQAFIKRVIGLPGQTVEVKQGKVFVDGQALIEPYIAAPPTYRMQPITVTPDNVFVMGDNRNNSNDSHVWGLLPQTKIIGRAWERFFPFDRLGDVYQNFPR</sequence>
<comment type="caution">
    <text evidence="12">The sequence shown here is derived from an EMBL/GenBank/DDBJ whole genome shotgun (WGS) entry which is preliminary data.</text>
</comment>
<keyword evidence="8" id="KW-0472">Membrane</keyword>
<dbReference type="InterPro" id="IPR019758">
    <property type="entry name" value="Pept_S26A_signal_pept_1_CS"/>
</dbReference>
<dbReference type="PANTHER" id="PTHR43390">
    <property type="entry name" value="SIGNAL PEPTIDASE I"/>
    <property type="match status" value="1"/>
</dbReference>
<dbReference type="Pfam" id="PF10502">
    <property type="entry name" value="Peptidase_S26"/>
    <property type="match status" value="1"/>
</dbReference>
<evidence type="ECO:0000256" key="10">
    <source>
        <dbReference type="SAM" id="MobiDB-lite"/>
    </source>
</evidence>
<dbReference type="PROSITE" id="PS00761">
    <property type="entry name" value="SPASE_I_3"/>
    <property type="match status" value="1"/>
</dbReference>
<comment type="catalytic activity">
    <reaction evidence="1 8">
        <text>Cleavage of hydrophobic, N-terminal signal or leader sequences from secreted and periplasmic proteins.</text>
        <dbReference type="EC" id="3.4.21.89"/>
    </reaction>
</comment>
<feature type="active site" evidence="7">
    <location>
        <position position="114"/>
    </location>
</feature>
<feature type="active site" evidence="7">
    <location>
        <position position="64"/>
    </location>
</feature>
<dbReference type="PROSITE" id="PS00760">
    <property type="entry name" value="SPASE_I_2"/>
    <property type="match status" value="1"/>
</dbReference>
<gene>
    <name evidence="12" type="primary">lepB</name>
    <name evidence="12" type="ORF">IQ266_20125</name>
</gene>
<keyword evidence="13" id="KW-1185">Reference proteome</keyword>
<keyword evidence="6 8" id="KW-0378">Hydrolase</keyword>
<dbReference type="GO" id="GO:0006465">
    <property type="term" value="P:signal peptide processing"/>
    <property type="evidence" value="ECO:0007669"/>
    <property type="project" value="InterPro"/>
</dbReference>
<keyword evidence="8" id="KW-0812">Transmembrane</keyword>
<dbReference type="PANTHER" id="PTHR43390:SF1">
    <property type="entry name" value="CHLOROPLAST PROCESSING PEPTIDASE"/>
    <property type="match status" value="1"/>
</dbReference>
<evidence type="ECO:0000256" key="7">
    <source>
        <dbReference type="PIRSR" id="PIRSR600223-1"/>
    </source>
</evidence>
<dbReference type="InterPro" id="IPR019757">
    <property type="entry name" value="Pept_S26A_signal_pept_1_Lys-AS"/>
</dbReference>
<dbReference type="SUPFAM" id="SSF51306">
    <property type="entry name" value="LexA/Signal peptidase"/>
    <property type="match status" value="1"/>
</dbReference>
<evidence type="ECO:0000256" key="8">
    <source>
        <dbReference type="RuleBase" id="RU003993"/>
    </source>
</evidence>
<dbReference type="CDD" id="cd06530">
    <property type="entry name" value="S26_SPase_I"/>
    <property type="match status" value="1"/>
</dbReference>
<evidence type="ECO:0000313" key="13">
    <source>
        <dbReference type="Proteomes" id="UP000625316"/>
    </source>
</evidence>
<organism evidence="12 13">
    <name type="scientific">Romeriopsis navalis LEGE 11480</name>
    <dbReference type="NCBI Taxonomy" id="2777977"/>
    <lineage>
        <taxon>Bacteria</taxon>
        <taxon>Bacillati</taxon>
        <taxon>Cyanobacteriota</taxon>
        <taxon>Cyanophyceae</taxon>
        <taxon>Leptolyngbyales</taxon>
        <taxon>Leptolyngbyaceae</taxon>
        <taxon>Romeriopsis</taxon>
        <taxon>Romeriopsis navalis</taxon>
    </lineage>
</organism>
<evidence type="ECO:0000259" key="11">
    <source>
        <dbReference type="Pfam" id="PF10502"/>
    </source>
</evidence>
<dbReference type="AlphaFoldDB" id="A0A928VU11"/>
<dbReference type="Gene3D" id="2.10.109.10">
    <property type="entry name" value="Umud Fragment, subunit A"/>
    <property type="match status" value="1"/>
</dbReference>
<evidence type="ECO:0000256" key="2">
    <source>
        <dbReference type="ARBA" id="ARBA00004401"/>
    </source>
</evidence>
<evidence type="ECO:0000256" key="9">
    <source>
        <dbReference type="RuleBase" id="RU362042"/>
    </source>
</evidence>
<evidence type="ECO:0000256" key="1">
    <source>
        <dbReference type="ARBA" id="ARBA00000677"/>
    </source>
</evidence>
<dbReference type="EMBL" id="JADEXQ010000086">
    <property type="protein sequence ID" value="MBE9032049.1"/>
    <property type="molecule type" value="Genomic_DNA"/>
</dbReference>
<feature type="transmembrane region" description="Helical" evidence="8">
    <location>
        <begin position="37"/>
        <end position="54"/>
    </location>
</feature>
<evidence type="ECO:0000256" key="4">
    <source>
        <dbReference type="ARBA" id="ARBA00013208"/>
    </source>
</evidence>
<accession>A0A928VU11</accession>
<dbReference type="InterPro" id="IPR000223">
    <property type="entry name" value="Pept_S26A_signal_pept_1"/>
</dbReference>